<sequence>MEERELKPCPFCGENVRISHDGLRKSDSGMSYKTVWTIFCQKCKCNMMKEEAYYSFNYDGVLEVLDDGRATLVKRWNTRY</sequence>
<accession>A0A8S5LPQ8</accession>
<organism evidence="1">
    <name type="scientific">Siphoviridae sp. ctVFv13</name>
    <dbReference type="NCBI Taxonomy" id="2827576"/>
    <lineage>
        <taxon>Viruses</taxon>
        <taxon>Duplodnaviria</taxon>
        <taxon>Heunggongvirae</taxon>
        <taxon>Uroviricota</taxon>
        <taxon>Caudoviricetes</taxon>
    </lineage>
</organism>
<proteinExistence type="predicted"/>
<evidence type="ECO:0000313" key="1">
    <source>
        <dbReference type="EMBL" id="DAD72029.1"/>
    </source>
</evidence>
<dbReference type="EMBL" id="BK015893">
    <property type="protein sequence ID" value="DAD72029.1"/>
    <property type="molecule type" value="Genomic_DNA"/>
</dbReference>
<reference evidence="1" key="1">
    <citation type="journal article" date="2021" name="Proc. Natl. Acad. Sci. U.S.A.">
        <title>A Catalog of Tens of Thousands of Viruses from Human Metagenomes Reveals Hidden Associations with Chronic Diseases.</title>
        <authorList>
            <person name="Tisza M.J."/>
            <person name="Buck C.B."/>
        </authorList>
    </citation>
    <scope>NUCLEOTIDE SEQUENCE</scope>
    <source>
        <strain evidence="1">CtVFv13</strain>
    </source>
</reference>
<protein>
    <submittedName>
        <fullName evidence="1">Restriction alleviation protein</fullName>
    </submittedName>
</protein>
<dbReference type="Pfam" id="PF14354">
    <property type="entry name" value="Lar_restr_allev"/>
    <property type="match status" value="1"/>
</dbReference>
<name>A0A8S5LPQ8_9CAUD</name>